<proteinExistence type="predicted"/>
<dbReference type="AlphaFoldDB" id="A0A5J5S705"/>
<organism evidence="2 3">
    <name type="scientific">Gossypium barbadense</name>
    <name type="common">Sea Island cotton</name>
    <name type="synonym">Hibiscus barbadensis</name>
    <dbReference type="NCBI Taxonomy" id="3634"/>
    <lineage>
        <taxon>Eukaryota</taxon>
        <taxon>Viridiplantae</taxon>
        <taxon>Streptophyta</taxon>
        <taxon>Embryophyta</taxon>
        <taxon>Tracheophyta</taxon>
        <taxon>Spermatophyta</taxon>
        <taxon>Magnoliopsida</taxon>
        <taxon>eudicotyledons</taxon>
        <taxon>Gunneridae</taxon>
        <taxon>Pentapetalae</taxon>
        <taxon>rosids</taxon>
        <taxon>malvids</taxon>
        <taxon>Malvales</taxon>
        <taxon>Malvaceae</taxon>
        <taxon>Malvoideae</taxon>
        <taxon>Gossypium</taxon>
    </lineage>
</organism>
<dbReference type="EMBL" id="CM018216">
    <property type="protein sequence ID" value="KAB2039370.1"/>
    <property type="molecule type" value="Genomic_DNA"/>
</dbReference>
<keyword evidence="3" id="KW-1185">Reference proteome</keyword>
<reference evidence="3" key="1">
    <citation type="journal article" date="2020" name="Nat. Genet.">
        <title>Genomic diversifications of five Gossypium allopolyploid species and their impact on cotton improvement.</title>
        <authorList>
            <person name="Chen Z.J."/>
            <person name="Sreedasyam A."/>
            <person name="Ando A."/>
            <person name="Song Q."/>
            <person name="De Santiago L.M."/>
            <person name="Hulse-Kemp A.M."/>
            <person name="Ding M."/>
            <person name="Ye W."/>
            <person name="Kirkbride R.C."/>
            <person name="Jenkins J."/>
            <person name="Plott C."/>
            <person name="Lovell J."/>
            <person name="Lin Y.M."/>
            <person name="Vaughn R."/>
            <person name="Liu B."/>
            <person name="Simpson S."/>
            <person name="Scheffler B.E."/>
            <person name="Wen L."/>
            <person name="Saski C.A."/>
            <person name="Grover C.E."/>
            <person name="Hu G."/>
            <person name="Conover J.L."/>
            <person name="Carlson J.W."/>
            <person name="Shu S."/>
            <person name="Boston L.B."/>
            <person name="Williams M."/>
            <person name="Peterson D.G."/>
            <person name="McGee K."/>
            <person name="Jones D.C."/>
            <person name="Wendel J.F."/>
            <person name="Stelly D.M."/>
            <person name="Grimwood J."/>
            <person name="Schmutz J."/>
        </authorList>
    </citation>
    <scope>NUCLEOTIDE SEQUENCE [LARGE SCALE GENOMIC DNA]</scope>
    <source>
        <strain evidence="3">cv. 3-79</strain>
    </source>
</reference>
<keyword evidence="1" id="KW-0732">Signal</keyword>
<gene>
    <name evidence="2" type="ORF">ES319_D02G004200v1</name>
</gene>
<evidence type="ECO:0000256" key="1">
    <source>
        <dbReference type="SAM" id="SignalP"/>
    </source>
</evidence>
<feature type="signal peptide" evidence="1">
    <location>
        <begin position="1"/>
        <end position="23"/>
    </location>
</feature>
<feature type="chain" id="PRO_5023822504" description="Secreted protein" evidence="1">
    <location>
        <begin position="24"/>
        <end position="78"/>
    </location>
</feature>
<evidence type="ECO:0008006" key="4">
    <source>
        <dbReference type="Google" id="ProtNLM"/>
    </source>
</evidence>
<evidence type="ECO:0000313" key="2">
    <source>
        <dbReference type="EMBL" id="KAB2039370.1"/>
    </source>
</evidence>
<protein>
    <recommendedName>
        <fullName evidence="4">Secreted protein</fullName>
    </recommendedName>
</protein>
<accession>A0A5J5S705</accession>
<evidence type="ECO:0000313" key="3">
    <source>
        <dbReference type="Proteomes" id="UP000327439"/>
    </source>
</evidence>
<sequence>MHTICLPLLLFIADFLFRRRSSSFSRFSPYLYIQASLVNIYLTPAIVQRKGNLVCFPFVTIFNAGEGIKFGVWLRRAA</sequence>
<dbReference type="Proteomes" id="UP000327439">
    <property type="component" value="Chromosome D02"/>
</dbReference>
<name>A0A5J5S705_GOSBA</name>